<proteinExistence type="predicted"/>
<dbReference type="Proteomes" id="UP000231267">
    <property type="component" value="Unassembled WGS sequence"/>
</dbReference>
<name>A0A2J0LFM1_9BACT</name>
<evidence type="ECO:0000313" key="3">
    <source>
        <dbReference type="Proteomes" id="UP000231267"/>
    </source>
</evidence>
<evidence type="ECO:0000256" key="1">
    <source>
        <dbReference type="SAM" id="SignalP"/>
    </source>
</evidence>
<dbReference type="AlphaFoldDB" id="A0A2J0LFM1"/>
<accession>A0A2J0LFM1</accession>
<feature type="chain" id="PRO_5014463191" evidence="1">
    <location>
        <begin position="25"/>
        <end position="80"/>
    </location>
</feature>
<protein>
    <submittedName>
        <fullName evidence="2">Uncharacterized protein</fullName>
    </submittedName>
</protein>
<comment type="caution">
    <text evidence="2">The sequence shown here is derived from an EMBL/GenBank/DDBJ whole genome shotgun (WGS) entry which is preliminary data.</text>
</comment>
<feature type="signal peptide" evidence="1">
    <location>
        <begin position="1"/>
        <end position="24"/>
    </location>
</feature>
<gene>
    <name evidence="2" type="ORF">COW11_02235</name>
</gene>
<reference evidence="2 3" key="1">
    <citation type="submission" date="2017-09" db="EMBL/GenBank/DDBJ databases">
        <title>Depth-based differentiation of microbial function through sediment-hosted aquifers and enrichment of novel symbionts in the deep terrestrial subsurface.</title>
        <authorList>
            <person name="Probst A.J."/>
            <person name="Ladd B."/>
            <person name="Jarett J.K."/>
            <person name="Geller-Mcgrath D.E."/>
            <person name="Sieber C.M."/>
            <person name="Emerson J.B."/>
            <person name="Anantharaman K."/>
            <person name="Thomas B.C."/>
            <person name="Malmstrom R."/>
            <person name="Stieglmeier M."/>
            <person name="Klingl A."/>
            <person name="Woyke T."/>
            <person name="Ryan C.M."/>
            <person name="Banfield J.F."/>
        </authorList>
    </citation>
    <scope>NUCLEOTIDE SEQUENCE [LARGE SCALE GENOMIC DNA]</scope>
    <source>
        <strain evidence="2">CG12_big_fil_rev_8_21_14_0_65_43_15</strain>
    </source>
</reference>
<sequence>MKRHIIFLAIAMSAFFLFSQNASAAEVWPAFNLKAASAVDFAGPVFGYVIAPVPVAPGYSAVGSVYSGDIEFLKQAEQSI</sequence>
<evidence type="ECO:0000313" key="2">
    <source>
        <dbReference type="EMBL" id="PIW66645.1"/>
    </source>
</evidence>
<keyword evidence="1" id="KW-0732">Signal</keyword>
<dbReference type="EMBL" id="PFGP01000043">
    <property type="protein sequence ID" value="PIW66645.1"/>
    <property type="molecule type" value="Genomic_DNA"/>
</dbReference>
<organism evidence="2 3">
    <name type="scientific">Candidatus Taenaricola geysiri</name>
    <dbReference type="NCBI Taxonomy" id="1974752"/>
    <lineage>
        <taxon>Bacteria</taxon>
        <taxon>Pseudomonadati</taxon>
        <taxon>Candidatus Omnitrophota</taxon>
        <taxon>Candidatus Taenaricola</taxon>
    </lineage>
</organism>